<proteinExistence type="predicted"/>
<gene>
    <name evidence="1" type="ORF">TKK_015313</name>
</gene>
<organism evidence="1 2">
    <name type="scientific">Trichogramma kaykai</name>
    <dbReference type="NCBI Taxonomy" id="54128"/>
    <lineage>
        <taxon>Eukaryota</taxon>
        <taxon>Metazoa</taxon>
        <taxon>Ecdysozoa</taxon>
        <taxon>Arthropoda</taxon>
        <taxon>Hexapoda</taxon>
        <taxon>Insecta</taxon>
        <taxon>Pterygota</taxon>
        <taxon>Neoptera</taxon>
        <taxon>Endopterygota</taxon>
        <taxon>Hymenoptera</taxon>
        <taxon>Apocrita</taxon>
        <taxon>Proctotrupomorpha</taxon>
        <taxon>Chalcidoidea</taxon>
        <taxon>Trichogrammatidae</taxon>
        <taxon>Trichogramma</taxon>
    </lineage>
</organism>
<dbReference type="Proteomes" id="UP001627154">
    <property type="component" value="Unassembled WGS sequence"/>
</dbReference>
<protein>
    <submittedName>
        <fullName evidence="1">Uncharacterized protein</fullName>
    </submittedName>
</protein>
<dbReference type="EMBL" id="JBJJXI010000122">
    <property type="protein sequence ID" value="KAL3389963.1"/>
    <property type="molecule type" value="Genomic_DNA"/>
</dbReference>
<sequence length="130" mass="14659">MSRGGLVIDPKRKRVRSPEINSTNKKTVNVLTNYWLRSTVKLTNRFEKLGEVVENDQSTCEAAESDGQQKEDPVMFPLSSGDQCENCLHCLTELGIGIRCNSIISVISTQCSFWKHTEDKISRKSVPNKK</sequence>
<dbReference type="AlphaFoldDB" id="A0ABD2WAI1"/>
<evidence type="ECO:0000313" key="2">
    <source>
        <dbReference type="Proteomes" id="UP001627154"/>
    </source>
</evidence>
<keyword evidence="2" id="KW-1185">Reference proteome</keyword>
<name>A0ABD2WAI1_9HYME</name>
<accession>A0ABD2WAI1</accession>
<reference evidence="1 2" key="1">
    <citation type="journal article" date="2024" name="bioRxiv">
        <title>A reference genome for Trichogramma kaykai: A tiny desert-dwelling parasitoid wasp with competing sex-ratio distorters.</title>
        <authorList>
            <person name="Culotta J."/>
            <person name="Lindsey A.R."/>
        </authorList>
    </citation>
    <scope>NUCLEOTIDE SEQUENCE [LARGE SCALE GENOMIC DNA]</scope>
    <source>
        <strain evidence="1 2">KSX58</strain>
    </source>
</reference>
<evidence type="ECO:0000313" key="1">
    <source>
        <dbReference type="EMBL" id="KAL3389963.1"/>
    </source>
</evidence>
<comment type="caution">
    <text evidence="1">The sequence shown here is derived from an EMBL/GenBank/DDBJ whole genome shotgun (WGS) entry which is preliminary data.</text>
</comment>